<dbReference type="Pfam" id="PF02308">
    <property type="entry name" value="MgtC"/>
    <property type="match status" value="1"/>
</dbReference>
<reference evidence="9" key="1">
    <citation type="submission" date="2020-10" db="EMBL/GenBank/DDBJ databases">
        <authorList>
            <person name="Gilroy R."/>
        </authorList>
    </citation>
    <scope>NUCLEOTIDE SEQUENCE</scope>
    <source>
        <strain evidence="9">ChiW17-6978</strain>
    </source>
</reference>
<protein>
    <submittedName>
        <fullName evidence="9">MgtC/SapB family protein</fullName>
    </submittedName>
</protein>
<organism evidence="9 10">
    <name type="scientific">Candidatus Pelethenecus faecipullorum</name>
    <dbReference type="NCBI Taxonomy" id="2840900"/>
    <lineage>
        <taxon>Bacteria</taxon>
        <taxon>Bacillati</taxon>
        <taxon>Mycoplasmatota</taxon>
        <taxon>Mollicutes</taxon>
        <taxon>Candidatus Pelethenecus</taxon>
    </lineage>
</organism>
<comment type="caution">
    <text evidence="9">The sequence shown here is derived from an EMBL/GenBank/DDBJ whole genome shotgun (WGS) entry which is preliminary data.</text>
</comment>
<evidence type="ECO:0000313" key="10">
    <source>
        <dbReference type="Proteomes" id="UP000886758"/>
    </source>
</evidence>
<dbReference type="Proteomes" id="UP000886758">
    <property type="component" value="Unassembled WGS sequence"/>
</dbReference>
<keyword evidence="6 7" id="KW-0472">Membrane</keyword>
<name>A0A9D1GRW0_9MOLU</name>
<feature type="transmembrane region" description="Helical" evidence="7">
    <location>
        <begin position="24"/>
        <end position="43"/>
    </location>
</feature>
<dbReference type="PRINTS" id="PR01837">
    <property type="entry name" value="MGTCSAPBPROT"/>
</dbReference>
<dbReference type="PANTHER" id="PTHR33778:SF1">
    <property type="entry name" value="MAGNESIUM TRANSPORTER YHID-RELATED"/>
    <property type="match status" value="1"/>
</dbReference>
<dbReference type="InterPro" id="IPR003416">
    <property type="entry name" value="MgtC/SapB/SrpB/YhiD_fam"/>
</dbReference>
<evidence type="ECO:0000256" key="5">
    <source>
        <dbReference type="ARBA" id="ARBA00022989"/>
    </source>
</evidence>
<evidence type="ECO:0000313" key="9">
    <source>
        <dbReference type="EMBL" id="HIT50084.1"/>
    </source>
</evidence>
<reference evidence="9" key="2">
    <citation type="journal article" date="2021" name="PeerJ">
        <title>Extensive microbial diversity within the chicken gut microbiome revealed by metagenomics and culture.</title>
        <authorList>
            <person name="Gilroy R."/>
            <person name="Ravi A."/>
            <person name="Getino M."/>
            <person name="Pursley I."/>
            <person name="Horton D.L."/>
            <person name="Alikhan N.F."/>
            <person name="Baker D."/>
            <person name="Gharbi K."/>
            <person name="Hall N."/>
            <person name="Watson M."/>
            <person name="Adriaenssens E.M."/>
            <person name="Foster-Nyarko E."/>
            <person name="Jarju S."/>
            <person name="Secka A."/>
            <person name="Antonio M."/>
            <person name="Oren A."/>
            <person name="Chaudhuri R.R."/>
            <person name="La Ragione R."/>
            <person name="Hildebrand F."/>
            <person name="Pallen M.J."/>
        </authorList>
    </citation>
    <scope>NUCLEOTIDE SEQUENCE</scope>
    <source>
        <strain evidence="9">ChiW17-6978</strain>
    </source>
</reference>
<proteinExistence type="inferred from homology"/>
<keyword evidence="4 7" id="KW-0812">Transmembrane</keyword>
<evidence type="ECO:0000259" key="8">
    <source>
        <dbReference type="Pfam" id="PF02308"/>
    </source>
</evidence>
<keyword evidence="3" id="KW-1003">Cell membrane</keyword>
<evidence type="ECO:0000256" key="6">
    <source>
        <dbReference type="ARBA" id="ARBA00023136"/>
    </source>
</evidence>
<gene>
    <name evidence="9" type="ORF">IAD46_03555</name>
</gene>
<dbReference type="GO" id="GO:0005886">
    <property type="term" value="C:plasma membrane"/>
    <property type="evidence" value="ECO:0007669"/>
    <property type="project" value="UniProtKB-SubCell"/>
</dbReference>
<dbReference type="InterPro" id="IPR049177">
    <property type="entry name" value="MgtC_SapB_SrpB_YhiD_N"/>
</dbReference>
<evidence type="ECO:0000256" key="2">
    <source>
        <dbReference type="ARBA" id="ARBA00009298"/>
    </source>
</evidence>
<feature type="domain" description="MgtC/SapB/SrpB/YhiD N-terminal" evidence="8">
    <location>
        <begin position="31"/>
        <end position="125"/>
    </location>
</feature>
<evidence type="ECO:0000256" key="7">
    <source>
        <dbReference type="SAM" id="Phobius"/>
    </source>
</evidence>
<feature type="transmembrane region" description="Helical" evidence="7">
    <location>
        <begin position="55"/>
        <end position="74"/>
    </location>
</feature>
<sequence length="125" mass="13431">MLSYHIIDPIITAFHWEYLADLNIVSILFRLILAVLCGGILGFERAKKHHAAGFRTHIIVCLGSTIAMMTNDFLSRVTESGDGARLGAQVISGIGFLGAGTILVTSRNQIRGLTTAASLWACACL</sequence>
<evidence type="ECO:0000256" key="4">
    <source>
        <dbReference type="ARBA" id="ARBA00022692"/>
    </source>
</evidence>
<comment type="subcellular location">
    <subcellularLocation>
        <location evidence="1">Cell membrane</location>
        <topology evidence="1">Multi-pass membrane protein</topology>
    </subcellularLocation>
</comment>
<feature type="non-terminal residue" evidence="9">
    <location>
        <position position="125"/>
    </location>
</feature>
<dbReference type="EMBL" id="DVLF01000108">
    <property type="protein sequence ID" value="HIT50084.1"/>
    <property type="molecule type" value="Genomic_DNA"/>
</dbReference>
<dbReference type="PANTHER" id="PTHR33778">
    <property type="entry name" value="PROTEIN MGTC"/>
    <property type="match status" value="1"/>
</dbReference>
<evidence type="ECO:0000256" key="1">
    <source>
        <dbReference type="ARBA" id="ARBA00004651"/>
    </source>
</evidence>
<accession>A0A9D1GRW0</accession>
<comment type="similarity">
    <text evidence="2">Belongs to the MgtC/SapB family.</text>
</comment>
<keyword evidence="5 7" id="KW-1133">Transmembrane helix</keyword>
<dbReference type="AlphaFoldDB" id="A0A9D1GRW0"/>
<feature type="transmembrane region" description="Helical" evidence="7">
    <location>
        <begin position="86"/>
        <end position="104"/>
    </location>
</feature>
<evidence type="ECO:0000256" key="3">
    <source>
        <dbReference type="ARBA" id="ARBA00022475"/>
    </source>
</evidence>